<dbReference type="InterPro" id="IPR051604">
    <property type="entry name" value="Ergot_Alk_Oxidoreductase"/>
</dbReference>
<sequence>MTTYLVLGARGSQGGAVARRLAGTGHEVRGLVRDPGGLPGGVNAAIADLADPAQVKAAFDGVTHASVTLPMVFDADATTRYVDNIARAAQAAGVRRLVLNTSNRQPDRPTGVLMFETRRAASETLLASGVPTVVLRPPVYLDNLRAPWVAGPLEQEGVLRYPLPAGLPVAWLSHDDLAALTEAALHRPGIDGEALDIGGPRTVTGPELAAAFSAARGREITYQALAPADFEAGLSSTFGPRVAAGIAATYHWLAEHGDDKIFAGTAADRLGVSLTPLEEALR</sequence>
<evidence type="ECO:0000313" key="2">
    <source>
        <dbReference type="EMBL" id="MBA2894219.1"/>
    </source>
</evidence>
<dbReference type="Pfam" id="PF05368">
    <property type="entry name" value="NmrA"/>
    <property type="match status" value="1"/>
</dbReference>
<name>A0A7W0HSN9_9ACTN</name>
<proteinExistence type="predicted"/>
<dbReference type="PANTHER" id="PTHR43162">
    <property type="match status" value="1"/>
</dbReference>
<protein>
    <submittedName>
        <fullName evidence="2">Uncharacterized protein YbjT (DUF2867 family)</fullName>
    </submittedName>
</protein>
<dbReference type="Proteomes" id="UP000530928">
    <property type="component" value="Unassembled WGS sequence"/>
</dbReference>
<comment type="caution">
    <text evidence="2">The sequence shown here is derived from an EMBL/GenBank/DDBJ whole genome shotgun (WGS) entry which is preliminary data.</text>
</comment>
<dbReference type="SUPFAM" id="SSF51735">
    <property type="entry name" value="NAD(P)-binding Rossmann-fold domains"/>
    <property type="match status" value="1"/>
</dbReference>
<keyword evidence="3" id="KW-1185">Reference proteome</keyword>
<gene>
    <name evidence="2" type="ORF">HNR30_005580</name>
</gene>
<accession>A0A7W0HSN9</accession>
<dbReference type="RefSeq" id="WP_181612933.1">
    <property type="nucleotide sequence ID" value="NZ_BAABAM010000005.1"/>
</dbReference>
<evidence type="ECO:0000313" key="3">
    <source>
        <dbReference type="Proteomes" id="UP000530928"/>
    </source>
</evidence>
<dbReference type="PANTHER" id="PTHR43162:SF1">
    <property type="entry name" value="PRESTALK A DIFFERENTIATION PROTEIN A"/>
    <property type="match status" value="1"/>
</dbReference>
<dbReference type="InterPro" id="IPR008030">
    <property type="entry name" value="NmrA-like"/>
</dbReference>
<reference evidence="2 3" key="1">
    <citation type="submission" date="2020-07" db="EMBL/GenBank/DDBJ databases">
        <title>Genomic Encyclopedia of Type Strains, Phase IV (KMG-IV): sequencing the most valuable type-strain genomes for metagenomic binning, comparative biology and taxonomic classification.</title>
        <authorList>
            <person name="Goeker M."/>
        </authorList>
    </citation>
    <scope>NUCLEOTIDE SEQUENCE [LARGE SCALE GENOMIC DNA]</scope>
    <source>
        <strain evidence="2 3">DSM 45533</strain>
    </source>
</reference>
<dbReference type="Gene3D" id="3.40.50.720">
    <property type="entry name" value="NAD(P)-binding Rossmann-like Domain"/>
    <property type="match status" value="1"/>
</dbReference>
<dbReference type="EMBL" id="JACDUR010000005">
    <property type="protein sequence ID" value="MBA2894219.1"/>
    <property type="molecule type" value="Genomic_DNA"/>
</dbReference>
<evidence type="ECO:0000259" key="1">
    <source>
        <dbReference type="Pfam" id="PF05368"/>
    </source>
</evidence>
<organism evidence="2 3">
    <name type="scientific">Nonomuraea soli</name>
    <dbReference type="NCBI Taxonomy" id="1032476"/>
    <lineage>
        <taxon>Bacteria</taxon>
        <taxon>Bacillati</taxon>
        <taxon>Actinomycetota</taxon>
        <taxon>Actinomycetes</taxon>
        <taxon>Streptosporangiales</taxon>
        <taxon>Streptosporangiaceae</taxon>
        <taxon>Nonomuraea</taxon>
    </lineage>
</organism>
<dbReference type="AlphaFoldDB" id="A0A7W0HSN9"/>
<feature type="domain" description="NmrA-like" evidence="1">
    <location>
        <begin position="5"/>
        <end position="261"/>
    </location>
</feature>
<dbReference type="InterPro" id="IPR036291">
    <property type="entry name" value="NAD(P)-bd_dom_sf"/>
</dbReference>